<gene>
    <name evidence="11" type="ORF">KFL_003580110</name>
</gene>
<evidence type="ECO:0000256" key="6">
    <source>
        <dbReference type="ARBA" id="ARBA00023128"/>
    </source>
</evidence>
<dbReference type="GO" id="GO:0006626">
    <property type="term" value="P:protein targeting to mitochondrion"/>
    <property type="evidence" value="ECO:0000318"/>
    <property type="project" value="GO_Central"/>
</dbReference>
<name>A0A1Y1IHB0_KLENI</name>
<keyword evidence="4" id="KW-1000">Mitochondrion outer membrane</keyword>
<dbReference type="Gene3D" id="3.40.30.10">
    <property type="entry name" value="Glutaredoxin"/>
    <property type="match status" value="1"/>
</dbReference>
<dbReference type="GO" id="GO:0001401">
    <property type="term" value="C:SAM complex"/>
    <property type="evidence" value="ECO:0000318"/>
    <property type="project" value="GO_Central"/>
</dbReference>
<evidence type="ECO:0000256" key="4">
    <source>
        <dbReference type="ARBA" id="ARBA00022787"/>
    </source>
</evidence>
<evidence type="ECO:0000256" key="2">
    <source>
        <dbReference type="ARBA" id="ARBA00009170"/>
    </source>
</evidence>
<keyword evidence="5" id="KW-0653">Protein transport</keyword>
<dbReference type="Proteomes" id="UP000054558">
    <property type="component" value="Unassembled WGS sequence"/>
</dbReference>
<keyword evidence="3" id="KW-0813">Transport</keyword>
<protein>
    <recommendedName>
        <fullName evidence="13">Metaxin</fullName>
    </recommendedName>
</protein>
<dbReference type="OrthoDB" id="5835136at2759"/>
<feature type="domain" description="Metaxin glutathione S-transferase" evidence="10">
    <location>
        <begin position="166"/>
        <end position="229"/>
    </location>
</feature>
<evidence type="ECO:0000259" key="9">
    <source>
        <dbReference type="Pfam" id="PF10568"/>
    </source>
</evidence>
<comment type="similarity">
    <text evidence="2">Belongs to the metaxin family.</text>
</comment>
<dbReference type="InterPro" id="IPR036282">
    <property type="entry name" value="Glutathione-S-Trfase_C_sf"/>
</dbReference>
<evidence type="ECO:0000259" key="10">
    <source>
        <dbReference type="Pfam" id="PF17171"/>
    </source>
</evidence>
<keyword evidence="7" id="KW-0472">Membrane</keyword>
<accession>A0A1Y1IHB0</accession>
<sequence>MVFTLLQHPPAWNLPSIDVACIEAQVYLRLAGAAFQVEDVPTRVGAEQIPALEDGDEVVMASESGGIPAYLRETKGIDLDSALTAAERADAEALSALAHLRLRAALHYSLWLEEANYKLCQHAYAPALPFPLNRVLAYLAHKQADAQFQTGEVDAAHVRAEVYRQAERAYAALATRLGEQRYFFGNRPSRVDAAVFAHLLFLEKAPLVETSLKTSAFSHPNLVKYVKRLELEVLSARPDMPREPPPFTRTPGQSSRRGWWGGKVKKEDTRSEEEKRLTSRAWYFVGAQVAAVIAYVVFSSLEVEEVELEEDYEED</sequence>
<evidence type="ECO:0000256" key="5">
    <source>
        <dbReference type="ARBA" id="ARBA00022927"/>
    </source>
</evidence>
<dbReference type="InterPro" id="IPR033468">
    <property type="entry name" value="Metaxin_GST"/>
</dbReference>
<dbReference type="SFLD" id="SFLDG01180">
    <property type="entry name" value="SUF1"/>
    <property type="match status" value="1"/>
</dbReference>
<dbReference type="PANTHER" id="PTHR12289:SF41">
    <property type="entry name" value="FAILED AXON CONNECTIONS-RELATED"/>
    <property type="match status" value="1"/>
</dbReference>
<proteinExistence type="inferred from homology"/>
<dbReference type="PANTHER" id="PTHR12289">
    <property type="entry name" value="METAXIN RELATED"/>
    <property type="match status" value="1"/>
</dbReference>
<evidence type="ECO:0000256" key="7">
    <source>
        <dbReference type="ARBA" id="ARBA00023136"/>
    </source>
</evidence>
<dbReference type="Pfam" id="PF10568">
    <property type="entry name" value="Tom37"/>
    <property type="match status" value="1"/>
</dbReference>
<dbReference type="OMA" id="YFQTRCL"/>
<dbReference type="Gene3D" id="1.20.1050.10">
    <property type="match status" value="1"/>
</dbReference>
<evidence type="ECO:0000256" key="3">
    <source>
        <dbReference type="ARBA" id="ARBA00022448"/>
    </source>
</evidence>
<dbReference type="Pfam" id="PF17171">
    <property type="entry name" value="GST_C_6"/>
    <property type="match status" value="1"/>
</dbReference>
<organism evidence="11 12">
    <name type="scientific">Klebsormidium nitens</name>
    <name type="common">Green alga</name>
    <name type="synonym">Ulothrix nitens</name>
    <dbReference type="NCBI Taxonomy" id="105231"/>
    <lineage>
        <taxon>Eukaryota</taxon>
        <taxon>Viridiplantae</taxon>
        <taxon>Streptophyta</taxon>
        <taxon>Klebsormidiophyceae</taxon>
        <taxon>Klebsormidiales</taxon>
        <taxon>Klebsormidiaceae</taxon>
        <taxon>Klebsormidium</taxon>
    </lineage>
</organism>
<feature type="region of interest" description="Disordered" evidence="8">
    <location>
        <begin position="239"/>
        <end position="265"/>
    </location>
</feature>
<dbReference type="InterPro" id="IPR019564">
    <property type="entry name" value="Sam37/metaxin_N"/>
</dbReference>
<evidence type="ECO:0008006" key="13">
    <source>
        <dbReference type="Google" id="ProtNLM"/>
    </source>
</evidence>
<reference evidence="11 12" key="1">
    <citation type="journal article" date="2014" name="Nat. Commun.">
        <title>Klebsormidium flaccidum genome reveals primary factors for plant terrestrial adaptation.</title>
        <authorList>
            <person name="Hori K."/>
            <person name="Maruyama F."/>
            <person name="Fujisawa T."/>
            <person name="Togashi T."/>
            <person name="Yamamoto N."/>
            <person name="Seo M."/>
            <person name="Sato S."/>
            <person name="Yamada T."/>
            <person name="Mori H."/>
            <person name="Tajima N."/>
            <person name="Moriyama T."/>
            <person name="Ikeuchi M."/>
            <person name="Watanabe M."/>
            <person name="Wada H."/>
            <person name="Kobayashi K."/>
            <person name="Saito M."/>
            <person name="Masuda T."/>
            <person name="Sasaki-Sekimoto Y."/>
            <person name="Mashiguchi K."/>
            <person name="Awai K."/>
            <person name="Shimojima M."/>
            <person name="Masuda S."/>
            <person name="Iwai M."/>
            <person name="Nobusawa T."/>
            <person name="Narise T."/>
            <person name="Kondo S."/>
            <person name="Saito H."/>
            <person name="Sato R."/>
            <person name="Murakawa M."/>
            <person name="Ihara Y."/>
            <person name="Oshima-Yamada Y."/>
            <person name="Ohtaka K."/>
            <person name="Satoh M."/>
            <person name="Sonobe K."/>
            <person name="Ishii M."/>
            <person name="Ohtani R."/>
            <person name="Kanamori-Sato M."/>
            <person name="Honoki R."/>
            <person name="Miyazaki D."/>
            <person name="Mochizuki H."/>
            <person name="Umetsu J."/>
            <person name="Higashi K."/>
            <person name="Shibata D."/>
            <person name="Kamiya Y."/>
            <person name="Sato N."/>
            <person name="Nakamura Y."/>
            <person name="Tabata S."/>
            <person name="Ida S."/>
            <person name="Kurokawa K."/>
            <person name="Ohta H."/>
        </authorList>
    </citation>
    <scope>NUCLEOTIDE SEQUENCE [LARGE SCALE GENOMIC DNA]</scope>
    <source>
        <strain evidence="11 12">NIES-2285</strain>
    </source>
</reference>
<dbReference type="InterPro" id="IPR050931">
    <property type="entry name" value="Mito_Protein_Transport_Metaxin"/>
</dbReference>
<dbReference type="EMBL" id="DF237307">
    <property type="protein sequence ID" value="GAQ87518.1"/>
    <property type="molecule type" value="Genomic_DNA"/>
</dbReference>
<dbReference type="InterPro" id="IPR040079">
    <property type="entry name" value="Glutathione_S-Trfase"/>
</dbReference>
<comment type="subcellular location">
    <subcellularLocation>
        <location evidence="1">Mitochondrion outer membrane</location>
    </subcellularLocation>
</comment>
<keyword evidence="6" id="KW-0496">Mitochondrion</keyword>
<dbReference type="AlphaFoldDB" id="A0A1Y1IHB0"/>
<feature type="domain" description="Mitochondrial outer membrane transport complex Sam37/metaxin N-terminal" evidence="9">
    <location>
        <begin position="21"/>
        <end position="136"/>
    </location>
</feature>
<dbReference type="CDD" id="cd03054">
    <property type="entry name" value="GST_N_Metaxin"/>
    <property type="match status" value="1"/>
</dbReference>
<evidence type="ECO:0000256" key="8">
    <source>
        <dbReference type="SAM" id="MobiDB-lite"/>
    </source>
</evidence>
<dbReference type="SUPFAM" id="SSF47616">
    <property type="entry name" value="GST C-terminal domain-like"/>
    <property type="match status" value="1"/>
</dbReference>
<dbReference type="GO" id="GO:0015031">
    <property type="term" value="P:protein transport"/>
    <property type="evidence" value="ECO:0007669"/>
    <property type="project" value="UniProtKB-KW"/>
</dbReference>
<evidence type="ECO:0000256" key="1">
    <source>
        <dbReference type="ARBA" id="ARBA00004294"/>
    </source>
</evidence>
<keyword evidence="12" id="KW-1185">Reference proteome</keyword>
<dbReference type="SFLD" id="SFLDS00019">
    <property type="entry name" value="Glutathione_Transferase_(cytos"/>
    <property type="match status" value="1"/>
</dbReference>
<dbReference type="STRING" id="105231.A0A1Y1IHB0"/>
<evidence type="ECO:0000313" key="11">
    <source>
        <dbReference type="EMBL" id="GAQ87518.1"/>
    </source>
</evidence>
<evidence type="ECO:0000313" key="12">
    <source>
        <dbReference type="Proteomes" id="UP000054558"/>
    </source>
</evidence>